<evidence type="ECO:0000313" key="2">
    <source>
        <dbReference type="Proteomes" id="UP001385951"/>
    </source>
</evidence>
<dbReference type="Proteomes" id="UP001385951">
    <property type="component" value="Unassembled WGS sequence"/>
</dbReference>
<accession>A0AAW0FJD5</accession>
<name>A0AAW0FJD5_9APHY</name>
<protein>
    <submittedName>
        <fullName evidence="1">Uncharacterized protein</fullName>
    </submittedName>
</protein>
<dbReference type="EMBL" id="JASBNA010000088">
    <property type="protein sequence ID" value="KAK7677476.1"/>
    <property type="molecule type" value="Genomic_DNA"/>
</dbReference>
<evidence type="ECO:0000313" key="1">
    <source>
        <dbReference type="EMBL" id="KAK7677476.1"/>
    </source>
</evidence>
<comment type="caution">
    <text evidence="1">The sequence shown here is derived from an EMBL/GenBank/DDBJ whole genome shotgun (WGS) entry which is preliminary data.</text>
</comment>
<dbReference type="AlphaFoldDB" id="A0AAW0FJD5"/>
<gene>
    <name evidence="1" type="ORF">QCA50_019589</name>
</gene>
<sequence>MFAVSQTDLKGKRKAFAAIEEHLLPSWPLAKAGIDAQTPLKPGSGVLVVHQNEVFYGLVVVLFERGGGKTPTHNFVDWCIAIDRLSRFVVQVYVPLGSPSVAQFYSPWVITPQYPSSAPPLASYLFLQAENLVLSLDTLCPAPTAQEFVTAGANGLAMFPLNNNFRDIMSYAVMHGFQLRSAVQLTLEASRKRKCLEPEDNDASVGTTIQIGKRSKA</sequence>
<proteinExistence type="predicted"/>
<keyword evidence="2" id="KW-1185">Reference proteome</keyword>
<organism evidence="1 2">
    <name type="scientific">Cerrena zonata</name>
    <dbReference type="NCBI Taxonomy" id="2478898"/>
    <lineage>
        <taxon>Eukaryota</taxon>
        <taxon>Fungi</taxon>
        <taxon>Dikarya</taxon>
        <taxon>Basidiomycota</taxon>
        <taxon>Agaricomycotina</taxon>
        <taxon>Agaricomycetes</taxon>
        <taxon>Polyporales</taxon>
        <taxon>Cerrenaceae</taxon>
        <taxon>Cerrena</taxon>
    </lineage>
</organism>
<reference evidence="1 2" key="1">
    <citation type="submission" date="2022-09" db="EMBL/GenBank/DDBJ databases">
        <authorList>
            <person name="Palmer J.M."/>
        </authorList>
    </citation>
    <scope>NUCLEOTIDE SEQUENCE [LARGE SCALE GENOMIC DNA]</scope>
    <source>
        <strain evidence="1 2">DSM 7382</strain>
    </source>
</reference>